<reference evidence="2" key="2">
    <citation type="submission" date="2020-02" db="EMBL/GenBank/DDBJ databases">
        <authorList>
            <consortium name="NCBI Pathogen Detection Project"/>
        </authorList>
    </citation>
    <scope>NUCLEOTIDE SEQUENCE</scope>
    <source>
        <strain evidence="4">MA.05ba 992-b</strain>
        <strain evidence="1">MA.112 KAK-S</strain>
        <strain evidence="2">MA.153 KAK-3</strain>
        <strain evidence="3">MA.AU229 st54</strain>
        <strain evidence="5">MA.CK_08/00001351</strain>
    </source>
</reference>
<protein>
    <submittedName>
        <fullName evidence="2">Uncharacterized protein</fullName>
    </submittedName>
</protein>
<name>A0A749S0V9_SALER</name>
<organism evidence="2">
    <name type="scientific">Salmonella enterica</name>
    <name type="common">Salmonella choleraesuis</name>
    <dbReference type="NCBI Taxonomy" id="28901"/>
    <lineage>
        <taxon>Bacteria</taxon>
        <taxon>Pseudomonadati</taxon>
        <taxon>Pseudomonadota</taxon>
        <taxon>Gammaproteobacteria</taxon>
        <taxon>Enterobacterales</taxon>
        <taxon>Enterobacteriaceae</taxon>
        <taxon>Salmonella</taxon>
    </lineage>
</organism>
<dbReference type="EMBL" id="DAAXHH010000014">
    <property type="protein sequence ID" value="HAG1013438.1"/>
    <property type="molecule type" value="Genomic_DNA"/>
</dbReference>
<evidence type="ECO:0000313" key="3">
    <source>
        <dbReference type="EMBL" id="HAF8381064.1"/>
    </source>
</evidence>
<evidence type="ECO:0000313" key="1">
    <source>
        <dbReference type="EMBL" id="HAF1588293.1"/>
    </source>
</evidence>
<dbReference type="EMBL" id="DAAXHB010000003">
    <property type="protein sequence ID" value="HAG0974627.1"/>
    <property type="molecule type" value="Genomic_DNA"/>
</dbReference>
<reference evidence="2" key="1">
    <citation type="journal article" date="2018" name="Genome Biol.">
        <title>SKESA: strategic k-mer extension for scrupulous assemblies.</title>
        <authorList>
            <person name="Souvorov A."/>
            <person name="Agarwala R."/>
            <person name="Lipman D.J."/>
        </authorList>
    </citation>
    <scope>NUCLEOTIDE SEQUENCE</scope>
    <source>
        <strain evidence="4">MA.05ba 992-b</strain>
        <strain evidence="1">MA.112 KAK-S</strain>
        <strain evidence="2">MA.153 KAK-3</strain>
        <strain evidence="3">MA.AU229 st54</strain>
        <strain evidence="5">MA.CK_08/00001351</strain>
    </source>
</reference>
<evidence type="ECO:0000313" key="4">
    <source>
        <dbReference type="EMBL" id="HAG0974627.1"/>
    </source>
</evidence>
<dbReference type="AlphaFoldDB" id="A0A749S0V9"/>
<dbReference type="EMBL" id="DAAVSV010000003">
    <property type="protein sequence ID" value="HAF5868490.1"/>
    <property type="molecule type" value="Genomic_DNA"/>
</dbReference>
<evidence type="ECO:0000313" key="5">
    <source>
        <dbReference type="EMBL" id="HAG1013438.1"/>
    </source>
</evidence>
<proteinExistence type="predicted"/>
<accession>A0A749S0V9</accession>
<dbReference type="EMBL" id="DAAUKS010000001">
    <property type="protein sequence ID" value="HAF1588293.1"/>
    <property type="molecule type" value="Genomic_DNA"/>
</dbReference>
<sequence>MEKDHVNTRDLAMSCTIGFFTAKKNFTKSVGIAAGIAYLGNNGSGVAGASTAAAKAVDLMLGKAYSFIKSPLLSFATGAAGEAVGDKTTNNINDK</sequence>
<evidence type="ECO:0000313" key="2">
    <source>
        <dbReference type="EMBL" id="HAF5868490.1"/>
    </source>
</evidence>
<gene>
    <name evidence="3" type="ORF">G5T58_001140</name>
    <name evidence="1" type="ORF">G8M43_000392</name>
    <name evidence="2" type="ORF">G8N81_001725</name>
    <name evidence="5" type="ORF">G8O36_003964</name>
    <name evidence="4" type="ORF">G8R26_001520</name>
</gene>
<comment type="caution">
    <text evidence="2">The sequence shown here is derived from an EMBL/GenBank/DDBJ whole genome shotgun (WGS) entry which is preliminary data.</text>
</comment>
<dbReference type="EMBL" id="DAAWLL010000002">
    <property type="protein sequence ID" value="HAF8381064.1"/>
    <property type="molecule type" value="Genomic_DNA"/>
</dbReference>